<feature type="domain" description="TRSP" evidence="1">
    <location>
        <begin position="338"/>
        <end position="466"/>
    </location>
</feature>
<reference evidence="3 4" key="1">
    <citation type="submission" date="2018-11" db="EMBL/GenBank/DDBJ databases">
        <title>Phylogenetic determinants of toxin gene distribution in genomes of Brevibacillus laterosporus.</title>
        <authorList>
            <person name="Glare T.R."/>
            <person name="Durrant A."/>
            <person name="Berry C."/>
            <person name="Palma L."/>
            <person name="Ormskirk M."/>
            <person name="Cox M.O."/>
        </authorList>
    </citation>
    <scope>NUCLEOTIDE SEQUENCE [LARGE SCALE GENOMIC DNA]</scope>
    <source>
        <strain evidence="3 4">1821L</strain>
    </source>
</reference>
<evidence type="ECO:0000313" key="3">
    <source>
        <dbReference type="EMBL" id="QDX92684.1"/>
    </source>
</evidence>
<dbReference type="OrthoDB" id="56827at2"/>
<feature type="domain" description="Orotate phosphoribosyltransferase-like" evidence="2">
    <location>
        <begin position="44"/>
        <end position="264"/>
    </location>
</feature>
<evidence type="ECO:0000259" key="2">
    <source>
        <dbReference type="Pfam" id="PF15609"/>
    </source>
</evidence>
<dbReference type="InterPro" id="IPR029057">
    <property type="entry name" value="PRTase-like"/>
</dbReference>
<dbReference type="EMBL" id="CP033464">
    <property type="protein sequence ID" value="QDX92684.1"/>
    <property type="molecule type" value="Genomic_DNA"/>
</dbReference>
<dbReference type="Pfam" id="PF15609">
    <property type="entry name" value="PRTase_2"/>
    <property type="match status" value="1"/>
</dbReference>
<dbReference type="SUPFAM" id="SSF53271">
    <property type="entry name" value="PRTase-like"/>
    <property type="match status" value="1"/>
</dbReference>
<protein>
    <recommendedName>
        <fullName evidence="5">Adenine/guanine phosphoribosyltransferase</fullName>
    </recommendedName>
</protein>
<dbReference type="InterPro" id="IPR022537">
    <property type="entry name" value="TRSP_dom"/>
</dbReference>
<evidence type="ECO:0000259" key="1">
    <source>
        <dbReference type="Pfam" id="PF12500"/>
    </source>
</evidence>
<accession>A0A518V6T4</accession>
<keyword evidence="4" id="KW-1185">Reference proteome</keyword>
<dbReference type="CDD" id="cd06223">
    <property type="entry name" value="PRTases_typeI"/>
    <property type="match status" value="1"/>
</dbReference>
<dbReference type="Proteomes" id="UP000319432">
    <property type="component" value="Chromosome"/>
</dbReference>
<proteinExistence type="predicted"/>
<dbReference type="Pfam" id="PF12500">
    <property type="entry name" value="TRSP"/>
    <property type="match status" value="1"/>
</dbReference>
<dbReference type="Gene3D" id="3.40.50.2020">
    <property type="match status" value="1"/>
</dbReference>
<dbReference type="InterPro" id="IPR011214">
    <property type="entry name" value="UCP020967"/>
</dbReference>
<sequence length="490" mass="55202">MGCIMLKTTSPTYLPKEYNFSILEHLSVQVTITNNPYQVPMDALFSMAARINKKRGFLFVSKVLGKHLPIQPGIGLLGGAILAGQLLQDVYGIRQANLLDLLTGLQSPDSSRDVYAAFSQERFPLPEKVTFIGFAETATALGHSMFAAFTDKASYIHTTREQIQNLSPVLTFEEEHSHATSHRFYTLDPAFLDHHQPIVLVDDEITTGKTALNMIAELHQAFPRKTYVVASLLDWRSDADEQRFAMVEQELGITIKTISLLRGKLQFNNNELVSEKRDSQPENKNERIIEDRQDCGPDTELREVIVQTIYLDTEPWAVVEGISTNALLEQNDTPYLAETGRFGLTSERNQHINTIAQGAATKLITYRISTGKPTLCLGTGEFMYLPMLIASYMGENVLYHSTTRSPIHPHVETGYGAQNKFVFANHEDPQVTNYLYNIPFNTYQDVFLFIERDVPMSRLQPTVDALLQTGIEQLYLVVCSSKNGKQEERQ</sequence>
<dbReference type="AlphaFoldDB" id="A0A518V6T4"/>
<dbReference type="InterPro" id="IPR000836">
    <property type="entry name" value="PRTase_dom"/>
</dbReference>
<gene>
    <name evidence="3" type="ORF">EEL30_10410</name>
</gene>
<dbReference type="PIRSF" id="PIRSF020967">
    <property type="entry name" value="UCP020967"/>
    <property type="match status" value="1"/>
</dbReference>
<evidence type="ECO:0008006" key="5">
    <source>
        <dbReference type="Google" id="ProtNLM"/>
    </source>
</evidence>
<organism evidence="3 4">
    <name type="scientific">Brevibacillus laterosporus</name>
    <name type="common">Bacillus laterosporus</name>
    <dbReference type="NCBI Taxonomy" id="1465"/>
    <lineage>
        <taxon>Bacteria</taxon>
        <taxon>Bacillati</taxon>
        <taxon>Bacillota</taxon>
        <taxon>Bacilli</taxon>
        <taxon>Bacillales</taxon>
        <taxon>Paenibacillaceae</taxon>
        <taxon>Brevibacillus</taxon>
    </lineage>
</organism>
<name>A0A518V6T4_BRELA</name>
<evidence type="ECO:0000313" key="4">
    <source>
        <dbReference type="Proteomes" id="UP000319432"/>
    </source>
</evidence>
<dbReference type="InterPro" id="IPR041688">
    <property type="entry name" value="PRTase_2"/>
</dbReference>